<keyword evidence="1" id="KW-0472">Membrane</keyword>
<evidence type="ECO:0008006" key="4">
    <source>
        <dbReference type="Google" id="ProtNLM"/>
    </source>
</evidence>
<proteinExistence type="predicted"/>
<accession>A0ABR2XVY8</accession>
<gene>
    <name evidence="2" type="ORF">SCAR479_05268</name>
</gene>
<dbReference type="EMBL" id="JARVKM010000018">
    <property type="protein sequence ID" value="KAK9777942.1"/>
    <property type="molecule type" value="Genomic_DNA"/>
</dbReference>
<feature type="transmembrane region" description="Helical" evidence="1">
    <location>
        <begin position="41"/>
        <end position="66"/>
    </location>
</feature>
<evidence type="ECO:0000313" key="3">
    <source>
        <dbReference type="Proteomes" id="UP001465668"/>
    </source>
</evidence>
<keyword evidence="1" id="KW-0812">Transmembrane</keyword>
<evidence type="ECO:0000256" key="1">
    <source>
        <dbReference type="SAM" id="Phobius"/>
    </source>
</evidence>
<dbReference type="Proteomes" id="UP001465668">
    <property type="component" value="Unassembled WGS sequence"/>
</dbReference>
<feature type="transmembrane region" description="Helical" evidence="1">
    <location>
        <begin position="86"/>
        <end position="107"/>
    </location>
</feature>
<sequence length="139" mass="15441">MSDEGTALITEGTINPVQGAAVPHSHCLELRSLSSGQCSEAFLLLLLFALPLTTVFLPILLVPTIGLFWWKQSSPIAKQAGFQTLIWTYILTGIIGTTLVILVQCLLSYGFTMIIFGPEFEAFFEQFGKNERTWPKWTT</sequence>
<reference evidence="2 3" key="1">
    <citation type="submission" date="2024-02" db="EMBL/GenBank/DDBJ databases">
        <title>First draft genome assembly of two strains of Seiridium cardinale.</title>
        <authorList>
            <person name="Emiliani G."/>
            <person name="Scali E."/>
        </authorList>
    </citation>
    <scope>NUCLEOTIDE SEQUENCE [LARGE SCALE GENOMIC DNA]</scope>
    <source>
        <strain evidence="2 3">BM-138-000479</strain>
    </source>
</reference>
<name>A0ABR2XVY8_9PEZI</name>
<organism evidence="2 3">
    <name type="scientific">Seiridium cardinale</name>
    <dbReference type="NCBI Taxonomy" id="138064"/>
    <lineage>
        <taxon>Eukaryota</taxon>
        <taxon>Fungi</taxon>
        <taxon>Dikarya</taxon>
        <taxon>Ascomycota</taxon>
        <taxon>Pezizomycotina</taxon>
        <taxon>Sordariomycetes</taxon>
        <taxon>Xylariomycetidae</taxon>
        <taxon>Amphisphaeriales</taxon>
        <taxon>Sporocadaceae</taxon>
        <taxon>Seiridium</taxon>
    </lineage>
</organism>
<keyword evidence="3" id="KW-1185">Reference proteome</keyword>
<keyword evidence="1" id="KW-1133">Transmembrane helix</keyword>
<evidence type="ECO:0000313" key="2">
    <source>
        <dbReference type="EMBL" id="KAK9777942.1"/>
    </source>
</evidence>
<protein>
    <recommendedName>
        <fullName evidence="4">DUF4870 domain-containing protein</fullName>
    </recommendedName>
</protein>
<comment type="caution">
    <text evidence="2">The sequence shown here is derived from an EMBL/GenBank/DDBJ whole genome shotgun (WGS) entry which is preliminary data.</text>
</comment>